<evidence type="ECO:0000256" key="3">
    <source>
        <dbReference type="ARBA" id="ARBA00023157"/>
    </source>
</evidence>
<reference evidence="4" key="1">
    <citation type="submission" date="2021-01" db="EMBL/GenBank/DDBJ databases">
        <authorList>
            <person name="Corre E."/>
            <person name="Pelletier E."/>
            <person name="Niang G."/>
            <person name="Scheremetjew M."/>
            <person name="Finn R."/>
            <person name="Kale V."/>
            <person name="Holt S."/>
            <person name="Cochrane G."/>
            <person name="Meng A."/>
            <person name="Brown T."/>
            <person name="Cohen L."/>
        </authorList>
    </citation>
    <scope>NUCLEOTIDE SEQUENCE</scope>
    <source>
        <strain evidence="4">Ras09</strain>
    </source>
</reference>
<sequence length="105" mass="12363">MSTLNSEHIAFLGNSHASVNGWNKKLCFEARDTFFGCVDAQENGNKYRCPDEMYAYEMWCPNEFRSLHSHYREKRENDAAVYTREYLDKLNAEKALVVQGRFIRQ</sequence>
<accession>A0A7S3FTB1</accession>
<dbReference type="InterPro" id="IPR036549">
    <property type="entry name" value="CX6/COA6-like_sf"/>
</dbReference>
<gene>
    <name evidence="4" type="ORF">SRAS04492_LOCUS2249</name>
</gene>
<dbReference type="InterPro" id="IPR048280">
    <property type="entry name" value="COX6B-like"/>
</dbReference>
<dbReference type="EMBL" id="HBIA01004272">
    <property type="protein sequence ID" value="CAE0230455.1"/>
    <property type="molecule type" value="Transcribed_RNA"/>
</dbReference>
<name>A0A7S3FTB1_9SPIT</name>
<evidence type="ECO:0000256" key="1">
    <source>
        <dbReference type="ARBA" id="ARBA00004173"/>
    </source>
</evidence>
<organism evidence="4">
    <name type="scientific">Strombidium rassoulzadegani</name>
    <dbReference type="NCBI Taxonomy" id="1082188"/>
    <lineage>
        <taxon>Eukaryota</taxon>
        <taxon>Sar</taxon>
        <taxon>Alveolata</taxon>
        <taxon>Ciliophora</taxon>
        <taxon>Intramacronucleata</taxon>
        <taxon>Spirotrichea</taxon>
        <taxon>Oligotrichia</taxon>
        <taxon>Strombidiidae</taxon>
        <taxon>Strombidium</taxon>
    </lineage>
</organism>
<protein>
    <submittedName>
        <fullName evidence="4">Uncharacterized protein</fullName>
    </submittedName>
</protein>
<keyword evidence="2" id="KW-0496">Mitochondrion</keyword>
<evidence type="ECO:0000256" key="2">
    <source>
        <dbReference type="ARBA" id="ARBA00023128"/>
    </source>
</evidence>
<dbReference type="SUPFAM" id="SSF47694">
    <property type="entry name" value="Cytochrome c oxidase subunit h"/>
    <property type="match status" value="1"/>
</dbReference>
<proteinExistence type="predicted"/>
<comment type="subcellular location">
    <subcellularLocation>
        <location evidence="1">Mitochondrion</location>
    </subcellularLocation>
</comment>
<dbReference type="AlphaFoldDB" id="A0A7S3FTB1"/>
<keyword evidence="3" id="KW-1015">Disulfide bond</keyword>
<evidence type="ECO:0000313" key="4">
    <source>
        <dbReference type="EMBL" id="CAE0230455.1"/>
    </source>
</evidence>
<dbReference type="Pfam" id="PF02297">
    <property type="entry name" value="COX6B"/>
    <property type="match status" value="1"/>
</dbReference>
<dbReference type="GO" id="GO:0005739">
    <property type="term" value="C:mitochondrion"/>
    <property type="evidence" value="ECO:0007669"/>
    <property type="project" value="UniProtKB-SubCell"/>
</dbReference>